<feature type="non-terminal residue" evidence="2">
    <location>
        <position position="1"/>
    </location>
</feature>
<name>A0A8I0H1N7_XANCI</name>
<proteinExistence type="predicted"/>
<evidence type="ECO:0000313" key="3">
    <source>
        <dbReference type="Proteomes" id="UP000653002"/>
    </source>
</evidence>
<dbReference type="Proteomes" id="UP000653002">
    <property type="component" value="Unassembled WGS sequence"/>
</dbReference>
<keyword evidence="1" id="KW-0472">Membrane</keyword>
<dbReference type="AlphaFoldDB" id="A0A8I0H1N7"/>
<sequence>GIGTAITGWLLAASAFDRALAVQPDSCINMLKIMYLIIPFVLDAIITFILSRMKVEEANEKLRTELNH</sequence>
<reference evidence="2" key="1">
    <citation type="submission" date="2020-01" db="EMBL/GenBank/DDBJ databases">
        <authorList>
            <person name="Richard D."/>
        </authorList>
    </citation>
    <scope>NUCLEOTIDE SEQUENCE</scope>
    <source>
        <strain evidence="2">JP541</strain>
    </source>
</reference>
<accession>A0A8I0H1N7</accession>
<protein>
    <submittedName>
        <fullName evidence="2">MFS transporter</fullName>
    </submittedName>
</protein>
<gene>
    <name evidence="2" type="ORF">GUH15_11630</name>
</gene>
<evidence type="ECO:0000256" key="1">
    <source>
        <dbReference type="SAM" id="Phobius"/>
    </source>
</evidence>
<keyword evidence="1" id="KW-0812">Transmembrane</keyword>
<organism evidence="2 3">
    <name type="scientific">Xanthomonas citri pv. citri</name>
    <dbReference type="NCBI Taxonomy" id="611301"/>
    <lineage>
        <taxon>Bacteria</taxon>
        <taxon>Pseudomonadati</taxon>
        <taxon>Pseudomonadota</taxon>
        <taxon>Gammaproteobacteria</taxon>
        <taxon>Lysobacterales</taxon>
        <taxon>Lysobacteraceae</taxon>
        <taxon>Xanthomonas</taxon>
    </lineage>
</organism>
<evidence type="ECO:0000313" key="2">
    <source>
        <dbReference type="EMBL" id="MBD4336693.1"/>
    </source>
</evidence>
<comment type="caution">
    <text evidence="2">The sequence shown here is derived from an EMBL/GenBank/DDBJ whole genome shotgun (WGS) entry which is preliminary data.</text>
</comment>
<dbReference type="EMBL" id="JAABFR010000922">
    <property type="protein sequence ID" value="MBD4336693.1"/>
    <property type="molecule type" value="Genomic_DNA"/>
</dbReference>
<feature type="transmembrane region" description="Helical" evidence="1">
    <location>
        <begin position="31"/>
        <end position="51"/>
    </location>
</feature>
<keyword evidence="1" id="KW-1133">Transmembrane helix</keyword>